<sequence length="686" mass="81036">MGGGEDLWVREEPLDIMVEIGRASSCLHAWRDLCKLRKFHKVCVFAFRERALVRATRVALLGWRRYTAQRLEDARQRSRASIRRKECQARESVDEPLVVGRRERECERKEEEQEEEITSAFTAELEKLKMQAALNFFATRFLRRVLLQWRVAVRNGVGSEKRRAKEVERERKHALAARKFCRIMSLHKAFNSWNLAFKSRNRVSRLNTDKEYRALKMQQVLLEKRKELQAKSSVCPKLGKENLRPATGADTGKPRPKASGLEATEVGRPEVTPTRRSRTPGRKHQSAELELSLRKLASRRAETTLRSRPDEGESGRRIHRPGLPSPSAVPPGGRDATPSTTPAGRTKEGEDDLRRKLDERAKERIQRRKELRKRYEEKLSVESEETEQEKHEAKSYERRIRELQRIEAKERVYRLELEESERISKMELRQQQLSLAKMHHRRWLMGQVGLRAFKCLAGEIRSKEASANAKYGKHLLAVAMQGWKVYTMPFWRRKMLFHVHLHGVLHRFLTRYRLERVLSTWLDLVNAKKFKRHRIAKFHFSFFKDLVKRREGQRVQAASFHAKRVLRDHLEVWKDYTSVRAELVLLHELQVAHAFRQEYRRGLARRVFEDWRFATRDLKRERKIEMGKRETWSKINQWLEEIDKDKAEKKELERKVNGDKSSLLQYLSRDFSVPLSFEKTRPIAAP</sequence>
<feature type="compositionally biased region" description="Basic residues" evidence="1">
    <location>
        <begin position="275"/>
        <end position="284"/>
    </location>
</feature>
<keyword evidence="3" id="KW-1185">Reference proteome</keyword>
<dbReference type="EMBL" id="CP031037">
    <property type="protein sequence ID" value="QDZ20600.1"/>
    <property type="molecule type" value="Genomic_DNA"/>
</dbReference>
<feature type="compositionally biased region" description="Basic and acidic residues" evidence="1">
    <location>
        <begin position="345"/>
        <end position="361"/>
    </location>
</feature>
<evidence type="ECO:0000313" key="3">
    <source>
        <dbReference type="Proteomes" id="UP000316726"/>
    </source>
</evidence>
<proteinExistence type="predicted"/>
<evidence type="ECO:0008006" key="4">
    <source>
        <dbReference type="Google" id="ProtNLM"/>
    </source>
</evidence>
<evidence type="ECO:0000313" key="2">
    <source>
        <dbReference type="EMBL" id="QDZ20600.1"/>
    </source>
</evidence>
<protein>
    <recommendedName>
        <fullName evidence="4">Sfi1 spindle body domain-containing protein</fullName>
    </recommendedName>
</protein>
<accession>A0A5B8MMR8</accession>
<dbReference type="AlphaFoldDB" id="A0A5B8MMR8"/>
<feature type="region of interest" description="Disordered" evidence="1">
    <location>
        <begin position="233"/>
        <end position="361"/>
    </location>
</feature>
<evidence type="ECO:0000256" key="1">
    <source>
        <dbReference type="SAM" id="MobiDB-lite"/>
    </source>
</evidence>
<name>A0A5B8MMR8_9CHLO</name>
<gene>
    <name evidence="2" type="ORF">A3770_04p31180</name>
</gene>
<feature type="compositionally biased region" description="Basic and acidic residues" evidence="1">
    <location>
        <begin position="285"/>
        <end position="316"/>
    </location>
</feature>
<organism evidence="2 3">
    <name type="scientific">Chloropicon primus</name>
    <dbReference type="NCBI Taxonomy" id="1764295"/>
    <lineage>
        <taxon>Eukaryota</taxon>
        <taxon>Viridiplantae</taxon>
        <taxon>Chlorophyta</taxon>
        <taxon>Chloropicophyceae</taxon>
        <taxon>Chloropicales</taxon>
        <taxon>Chloropicaceae</taxon>
        <taxon>Chloropicon</taxon>
    </lineage>
</organism>
<dbReference type="Proteomes" id="UP000316726">
    <property type="component" value="Chromosome 4"/>
</dbReference>
<reference evidence="2 3" key="1">
    <citation type="submission" date="2018-07" db="EMBL/GenBank/DDBJ databases">
        <title>The complete nuclear genome of the prasinophyte Chloropicon primus (CCMP1205).</title>
        <authorList>
            <person name="Pombert J.-F."/>
            <person name="Otis C."/>
            <person name="Turmel M."/>
            <person name="Lemieux C."/>
        </authorList>
    </citation>
    <scope>NUCLEOTIDE SEQUENCE [LARGE SCALE GENOMIC DNA]</scope>
    <source>
        <strain evidence="2 3">CCMP1205</strain>
    </source>
</reference>